<protein>
    <submittedName>
        <fullName evidence="1">Putative ARF-like 2-binding protein</fullName>
    </submittedName>
</protein>
<comment type="caution">
    <text evidence="1">The sequence shown here is derived from an EMBL/GenBank/DDBJ whole genome shotgun (WGS) entry which is preliminary data.</text>
</comment>
<evidence type="ECO:0000313" key="1">
    <source>
        <dbReference type="EMBL" id="RNF09850.1"/>
    </source>
</evidence>
<name>A0A422NWK1_TRYRA</name>
<dbReference type="VEuPathDB" id="TriTrypDB:TRSC58_05531"/>
<evidence type="ECO:0000313" key="2">
    <source>
        <dbReference type="Proteomes" id="UP000283634"/>
    </source>
</evidence>
<dbReference type="OMA" id="EGCFDYE"/>
<dbReference type="GeneID" id="40325808"/>
<dbReference type="OrthoDB" id="302784at2759"/>
<dbReference type="AlphaFoldDB" id="A0A422NWK1"/>
<accession>A0A422NWK1</accession>
<reference evidence="1 2" key="1">
    <citation type="journal article" date="2018" name="BMC Genomics">
        <title>Genomic comparison of Trypanosoma conorhini and Trypanosoma rangeli to Trypanosoma cruzi strains of high and low virulence.</title>
        <authorList>
            <person name="Bradwell K.R."/>
            <person name="Koparde V.N."/>
            <person name="Matveyev A.V."/>
            <person name="Serrano M.G."/>
            <person name="Alves J.M."/>
            <person name="Parikh H."/>
            <person name="Huang B."/>
            <person name="Lee V."/>
            <person name="Espinosa-Alvarez O."/>
            <person name="Ortiz P.A."/>
            <person name="Costa-Martins A.G."/>
            <person name="Teixeira M.M."/>
            <person name="Buck G.A."/>
        </authorList>
    </citation>
    <scope>NUCLEOTIDE SEQUENCE [LARGE SCALE GENOMIC DNA]</scope>
    <source>
        <strain evidence="1 2">AM80</strain>
    </source>
</reference>
<proteinExistence type="predicted"/>
<keyword evidence="2" id="KW-1185">Reference proteome</keyword>
<organism evidence="1 2">
    <name type="scientific">Trypanosoma rangeli</name>
    <dbReference type="NCBI Taxonomy" id="5698"/>
    <lineage>
        <taxon>Eukaryota</taxon>
        <taxon>Discoba</taxon>
        <taxon>Euglenozoa</taxon>
        <taxon>Kinetoplastea</taxon>
        <taxon>Metakinetoplastina</taxon>
        <taxon>Trypanosomatida</taxon>
        <taxon>Trypanosomatidae</taxon>
        <taxon>Trypanosoma</taxon>
        <taxon>Herpetosoma</taxon>
    </lineage>
</organism>
<dbReference type="RefSeq" id="XP_029241204.1">
    <property type="nucleotide sequence ID" value="XM_029378903.1"/>
</dbReference>
<dbReference type="EMBL" id="MKGL01000041">
    <property type="protein sequence ID" value="RNF09850.1"/>
    <property type="molecule type" value="Genomic_DNA"/>
</dbReference>
<gene>
    <name evidence="1" type="ORF">TraAM80_01875</name>
</gene>
<dbReference type="Proteomes" id="UP000283634">
    <property type="component" value="Unassembled WGS sequence"/>
</dbReference>
<sequence>MDTEDGEFVVCGTGGTPEDAQFDNLVGVIEDFIANFDADVVFRQLPPFSSLPSDHERYGLHKEVIAQTEAELDAYVLEHCESIASLKDATALLSNRSEEIADEVWDFITQGCFDYTTFAELWKKHNR</sequence>